<keyword evidence="1" id="KW-0812">Transmembrane</keyword>
<evidence type="ECO:0000256" key="1">
    <source>
        <dbReference type="SAM" id="Phobius"/>
    </source>
</evidence>
<sequence>MSDEIQDKKENLKIKEYRYLILLIIFAIFVWSFKDYYVYLQTKEVMAEKDKKIAELNQIIAATHCVSFRTSYEQSEQEYRSLRKDKQADTEDKVASDPQLQAKFAEVRQQGELFLKCMGRM</sequence>
<reference evidence="2 3" key="1">
    <citation type="submission" date="2024-04" db="EMBL/GenBank/DDBJ databases">
        <title>A novel species isolated from cricket.</title>
        <authorList>
            <person name="Wang H.-C."/>
        </authorList>
    </citation>
    <scope>NUCLEOTIDE SEQUENCE [LARGE SCALE GENOMIC DNA]</scope>
    <source>
        <strain evidence="2 3">WL0021</strain>
    </source>
</reference>
<evidence type="ECO:0000313" key="3">
    <source>
        <dbReference type="Proteomes" id="UP001418637"/>
    </source>
</evidence>
<dbReference type="Proteomes" id="UP001418637">
    <property type="component" value="Unassembled WGS sequence"/>
</dbReference>
<protein>
    <submittedName>
        <fullName evidence="2">Uncharacterized protein</fullName>
    </submittedName>
</protein>
<name>A0ABV0BKI4_9HYPH</name>
<comment type="caution">
    <text evidence="2">The sequence shown here is derived from an EMBL/GenBank/DDBJ whole genome shotgun (WGS) entry which is preliminary data.</text>
</comment>
<keyword evidence="1" id="KW-1133">Transmembrane helix</keyword>
<gene>
    <name evidence="2" type="ORF">WJT86_10565</name>
</gene>
<evidence type="ECO:0000313" key="2">
    <source>
        <dbReference type="EMBL" id="MEN3931498.1"/>
    </source>
</evidence>
<organism evidence="2 3">
    <name type="scientific">Hohaiivirga grylli</name>
    <dbReference type="NCBI Taxonomy" id="3133970"/>
    <lineage>
        <taxon>Bacteria</taxon>
        <taxon>Pseudomonadati</taxon>
        <taxon>Pseudomonadota</taxon>
        <taxon>Alphaproteobacteria</taxon>
        <taxon>Hyphomicrobiales</taxon>
        <taxon>Methylobacteriaceae</taxon>
        <taxon>Hohaiivirga</taxon>
    </lineage>
</organism>
<dbReference type="EMBL" id="JBBYXI010000003">
    <property type="protein sequence ID" value="MEN3931498.1"/>
    <property type="molecule type" value="Genomic_DNA"/>
</dbReference>
<proteinExistence type="predicted"/>
<dbReference type="RefSeq" id="WP_346337525.1">
    <property type="nucleotide sequence ID" value="NZ_JBBYXI010000003.1"/>
</dbReference>
<keyword evidence="3" id="KW-1185">Reference proteome</keyword>
<keyword evidence="1" id="KW-0472">Membrane</keyword>
<feature type="transmembrane region" description="Helical" evidence="1">
    <location>
        <begin position="20"/>
        <end position="39"/>
    </location>
</feature>
<accession>A0ABV0BKI4</accession>